<feature type="compositionally biased region" description="Polar residues" evidence="1">
    <location>
        <begin position="143"/>
        <end position="153"/>
    </location>
</feature>
<keyword evidence="2" id="KW-0472">Membrane</keyword>
<protein>
    <submittedName>
        <fullName evidence="3">Uncharacterized protein</fullName>
    </submittedName>
</protein>
<dbReference type="Proteomes" id="UP000839885">
    <property type="component" value="Unassembled WGS sequence"/>
</dbReference>
<reference evidence="3" key="1">
    <citation type="submission" date="2018-06" db="EMBL/GenBank/DDBJ databases">
        <authorList>
            <person name="Ashton P.M."/>
            <person name="Dallman T."/>
            <person name="Nair S."/>
            <person name="De Pinna E."/>
            <person name="Peters T."/>
            <person name="Grant K."/>
        </authorList>
    </citation>
    <scope>NUCLEOTIDE SEQUENCE [LARGE SCALE GENOMIC DNA]</scope>
    <source>
        <strain evidence="3">160804</strain>
    </source>
</reference>
<gene>
    <name evidence="3" type="ORF">DQK32_13970</name>
</gene>
<sequence length="241" mass="27220">MLVWQISVIVLILGLVIMVAYLWQTVSQQAILLTSLDTTFRSGRLESLSQRIMTLEEQQQQYQPTEQAQIWREEDGLARESMKTRFTQLTKDIESIQSDVMELTTQQNTLKQLTDTVSSQLGEQVSRIDMLSAWKTQREDKVTSTTVKSSPVRTQDKPATLSPAVKKPSIPRIFSPPFVLASVDRRGGRSYAVVLPVGASSDWSQMQMLSPGESYRGWMLVNTDGHRASFQINGRIQQLTP</sequence>
<name>A0A5U9VRC5_SALNE</name>
<dbReference type="AlphaFoldDB" id="A0A5U9VRC5"/>
<comment type="caution">
    <text evidence="3">The sequence shown here is derived from an EMBL/GenBank/DDBJ whole genome shotgun (WGS) entry which is preliminary data.</text>
</comment>
<evidence type="ECO:0000313" key="3">
    <source>
        <dbReference type="EMBL" id="EBS4546998.1"/>
    </source>
</evidence>
<dbReference type="EMBL" id="AAGVNP010000069">
    <property type="protein sequence ID" value="EBS4546998.1"/>
    <property type="molecule type" value="Genomic_DNA"/>
</dbReference>
<evidence type="ECO:0000256" key="2">
    <source>
        <dbReference type="SAM" id="Phobius"/>
    </source>
</evidence>
<feature type="transmembrane region" description="Helical" evidence="2">
    <location>
        <begin position="6"/>
        <end position="23"/>
    </location>
</feature>
<evidence type="ECO:0000256" key="1">
    <source>
        <dbReference type="SAM" id="MobiDB-lite"/>
    </source>
</evidence>
<keyword evidence="2" id="KW-0812">Transmembrane</keyword>
<feature type="region of interest" description="Disordered" evidence="1">
    <location>
        <begin position="142"/>
        <end position="164"/>
    </location>
</feature>
<proteinExistence type="predicted"/>
<keyword evidence="2" id="KW-1133">Transmembrane helix</keyword>
<organism evidence="3">
    <name type="scientific">Salmonella newport</name>
    <dbReference type="NCBI Taxonomy" id="108619"/>
    <lineage>
        <taxon>Bacteria</taxon>
        <taxon>Pseudomonadati</taxon>
        <taxon>Pseudomonadota</taxon>
        <taxon>Gammaproteobacteria</taxon>
        <taxon>Enterobacterales</taxon>
        <taxon>Enterobacteriaceae</taxon>
        <taxon>Salmonella</taxon>
    </lineage>
</organism>
<accession>A0A5U9VRC5</accession>